<gene>
    <name evidence="3" type="ORF">EZS28_009194</name>
</gene>
<protein>
    <submittedName>
        <fullName evidence="3">Uncharacterized protein</fullName>
    </submittedName>
</protein>
<feature type="compositionally biased region" description="Basic and acidic residues" evidence="2">
    <location>
        <begin position="775"/>
        <end position="793"/>
    </location>
</feature>
<comment type="caution">
    <text evidence="3">The sequence shown here is derived from an EMBL/GenBank/DDBJ whole genome shotgun (WGS) entry which is preliminary data.</text>
</comment>
<dbReference type="EMBL" id="SNRW01001725">
    <property type="protein sequence ID" value="KAA6395283.1"/>
    <property type="molecule type" value="Genomic_DNA"/>
</dbReference>
<feature type="compositionally biased region" description="Acidic residues" evidence="2">
    <location>
        <begin position="519"/>
        <end position="539"/>
    </location>
</feature>
<feature type="coiled-coil region" evidence="1">
    <location>
        <begin position="702"/>
        <end position="732"/>
    </location>
</feature>
<evidence type="ECO:0000256" key="2">
    <source>
        <dbReference type="SAM" id="MobiDB-lite"/>
    </source>
</evidence>
<feature type="region of interest" description="Disordered" evidence="2">
    <location>
        <begin position="772"/>
        <end position="793"/>
    </location>
</feature>
<dbReference type="AlphaFoldDB" id="A0A5J4WKE0"/>
<feature type="coiled-coil region" evidence="1">
    <location>
        <begin position="50"/>
        <end position="100"/>
    </location>
</feature>
<evidence type="ECO:0000313" key="3">
    <source>
        <dbReference type="EMBL" id="KAA6395283.1"/>
    </source>
</evidence>
<proteinExistence type="predicted"/>
<organism evidence="3 4">
    <name type="scientific">Streblomastix strix</name>
    <dbReference type="NCBI Taxonomy" id="222440"/>
    <lineage>
        <taxon>Eukaryota</taxon>
        <taxon>Metamonada</taxon>
        <taxon>Preaxostyla</taxon>
        <taxon>Oxymonadida</taxon>
        <taxon>Streblomastigidae</taxon>
        <taxon>Streblomastix</taxon>
    </lineage>
</organism>
<reference evidence="3 4" key="1">
    <citation type="submission" date="2019-03" db="EMBL/GenBank/DDBJ databases">
        <title>Single cell metagenomics reveals metabolic interactions within the superorganism composed of flagellate Streblomastix strix and complex community of Bacteroidetes bacteria on its surface.</title>
        <authorList>
            <person name="Treitli S.C."/>
            <person name="Kolisko M."/>
            <person name="Husnik F."/>
            <person name="Keeling P."/>
            <person name="Hampl V."/>
        </authorList>
    </citation>
    <scope>NUCLEOTIDE SEQUENCE [LARGE SCALE GENOMIC DNA]</scope>
    <source>
        <strain evidence="3">ST1C</strain>
    </source>
</reference>
<evidence type="ECO:0000313" key="4">
    <source>
        <dbReference type="Proteomes" id="UP000324800"/>
    </source>
</evidence>
<evidence type="ECO:0000256" key="1">
    <source>
        <dbReference type="SAM" id="Coils"/>
    </source>
</evidence>
<feature type="region of interest" description="Disordered" evidence="2">
    <location>
        <begin position="1"/>
        <end position="43"/>
    </location>
</feature>
<dbReference type="Proteomes" id="UP000324800">
    <property type="component" value="Unassembled WGS sequence"/>
</dbReference>
<feature type="region of interest" description="Disordered" evidence="2">
    <location>
        <begin position="515"/>
        <end position="539"/>
    </location>
</feature>
<keyword evidence="1" id="KW-0175">Coiled coil</keyword>
<sequence>MVLPDGSGGLVHMRPFLSQSNSKCDIPSKGGDLQKQNSLPAPKPKIDKLMEEQEKQGEKLNIDFEKKRIEQIYEDEELKKDFLQFEREKLLAQNENLRIQHFQQSLFLHEPHAIKKVIKQIIEKPSEISTSYNVGNENNLSNVFSGQNYQYSQQKEREKEVEEQNKEFQLRSDMNENYNFNDEMLMLGQSQSKKDLMKKSLSKNQLDVIQWTEQKDSGRAADSKDRAINELASELAVEGKIPGLTSRFGFNEAGTLPLPTRSLLASVIYSKIKSQKEKEEKDKEIREKYKKEKEQSKIDQIYEEMNLSKDVNKLIEQDLNKNKRRASLQRNASKQRLSLISSANAKIAGSMGAKQKSYNNLTAQMRIDEENEQKMIDKAYEYQNQLLSRPLAAVKPTFSSDQLSYLQDEEDNEMKLNPKQVGKTGDLNEDGMLIVGENGQNVRMKLDVGKPAFNLMHQRKYSVIDEEKKRKINIPKQLTLHSLLETVAIEQNEKKKKMIKQMNNKVFRIEEGIKVKEVGDDDDEEEEKEENEDEEDNLEQYDDQFIYNIDIEEQLTDQYQQQHYPQQMQQQDMKIQQIESEGSDEIDGVFKNYAFNQNLIKNQKIRGDSYAGNSLKQVIKEASKRSSQRMEPIVISHTNKAQSSGNASNVNAGEPIKETIDVNQAVEMLMTGEKDVQMLLAPHPLIPILADIMTTDEEEIQKQNKIKKLEKMKQLEKQKKEQQIRIRNSNKLLGMKLTKNDNINKEIDICYNVEDMLSDMEQKANKMKSMSMLLNDDKARKDKYREQQVHLKQ</sequence>
<name>A0A5J4WKE0_9EUKA</name>
<accession>A0A5J4WKE0</accession>